<evidence type="ECO:0000313" key="2">
    <source>
        <dbReference type="Proteomes" id="UP000521943"/>
    </source>
</evidence>
<sequence length="246" mass="26814">MEDEQYDQELEAYTQLFDDIFATSDFSSTSLGEVILQNPTISLPTALASSTWAAANIRPTEMEDFLSRIKNVLNDARIQNLVVHGGEDGPERFVDVYDRSLSDIVSDHIHISSDSDEDDTVVDTNSPVLTTVLLQSVAAKLGLVDTDHHIRAARQGLGLEDLEEVGREVLAIAAVVVFAILGARRSATLSALHGGSYEDVVAAFRSLWQGSTSPALTPVLERIIVELERGSNESASSEELWLALFQ</sequence>
<evidence type="ECO:0000313" key="1">
    <source>
        <dbReference type="EMBL" id="KAF6754987.1"/>
    </source>
</evidence>
<dbReference type="AlphaFoldDB" id="A0A8H6HZ48"/>
<dbReference type="OrthoDB" id="3113732at2759"/>
<reference evidence="1 2" key="1">
    <citation type="submission" date="2020-07" db="EMBL/GenBank/DDBJ databases">
        <title>Comparative genomics of pyrophilous fungi reveals a link between fire events and developmental genes.</title>
        <authorList>
            <consortium name="DOE Joint Genome Institute"/>
            <person name="Steindorff A.S."/>
            <person name="Carver A."/>
            <person name="Calhoun S."/>
            <person name="Stillman K."/>
            <person name="Liu H."/>
            <person name="Lipzen A."/>
            <person name="Pangilinan J."/>
            <person name="Labutti K."/>
            <person name="Bruns T.D."/>
            <person name="Grigoriev I.V."/>
        </authorList>
    </citation>
    <scope>NUCLEOTIDE SEQUENCE [LARGE SCALE GENOMIC DNA]</scope>
    <source>
        <strain evidence="1 2">CBS 144469</strain>
    </source>
</reference>
<gene>
    <name evidence="1" type="ORF">DFP72DRAFT_1169945</name>
</gene>
<dbReference type="EMBL" id="JACGCI010000032">
    <property type="protein sequence ID" value="KAF6754987.1"/>
    <property type="molecule type" value="Genomic_DNA"/>
</dbReference>
<keyword evidence="2" id="KW-1185">Reference proteome</keyword>
<proteinExistence type="predicted"/>
<dbReference type="Proteomes" id="UP000521943">
    <property type="component" value="Unassembled WGS sequence"/>
</dbReference>
<comment type="caution">
    <text evidence="1">The sequence shown here is derived from an EMBL/GenBank/DDBJ whole genome shotgun (WGS) entry which is preliminary data.</text>
</comment>
<name>A0A8H6HZ48_9AGAR</name>
<organism evidence="1 2">
    <name type="scientific">Ephemerocybe angulata</name>
    <dbReference type="NCBI Taxonomy" id="980116"/>
    <lineage>
        <taxon>Eukaryota</taxon>
        <taxon>Fungi</taxon>
        <taxon>Dikarya</taxon>
        <taxon>Basidiomycota</taxon>
        <taxon>Agaricomycotina</taxon>
        <taxon>Agaricomycetes</taxon>
        <taxon>Agaricomycetidae</taxon>
        <taxon>Agaricales</taxon>
        <taxon>Agaricineae</taxon>
        <taxon>Psathyrellaceae</taxon>
        <taxon>Ephemerocybe</taxon>
    </lineage>
</organism>
<accession>A0A8H6HZ48</accession>
<protein>
    <submittedName>
        <fullName evidence="1">Uncharacterized protein</fullName>
    </submittedName>
</protein>